<comment type="caution">
    <text evidence="1">The sequence shown here is derived from an EMBL/GenBank/DDBJ whole genome shotgun (WGS) entry which is preliminary data.</text>
</comment>
<accession>A0A4R6H9C7</accession>
<reference evidence="1 2" key="1">
    <citation type="submission" date="2019-03" db="EMBL/GenBank/DDBJ databases">
        <title>Freshwater and sediment microbial communities from various areas in North America, analyzing microbe dynamics in response to fracking.</title>
        <authorList>
            <person name="Lamendella R."/>
        </authorList>
    </citation>
    <scope>NUCLEOTIDE SEQUENCE [LARGE SCALE GENOMIC DNA]</scope>
    <source>
        <strain evidence="1 2">114D</strain>
    </source>
</reference>
<protein>
    <submittedName>
        <fullName evidence="1">Putative HAD superfamily hydrolase</fullName>
    </submittedName>
</protein>
<dbReference type="Gene3D" id="3.40.50.1000">
    <property type="entry name" value="HAD superfamily/HAD-like"/>
    <property type="match status" value="1"/>
</dbReference>
<proteinExistence type="predicted"/>
<name>A0A4R6H9C7_9BACT</name>
<organism evidence="1 2">
    <name type="scientific">Sunxiuqinia elliptica</name>
    <dbReference type="NCBI Taxonomy" id="655355"/>
    <lineage>
        <taxon>Bacteria</taxon>
        <taxon>Pseudomonadati</taxon>
        <taxon>Bacteroidota</taxon>
        <taxon>Bacteroidia</taxon>
        <taxon>Marinilabiliales</taxon>
        <taxon>Prolixibacteraceae</taxon>
        <taxon>Sunxiuqinia</taxon>
    </lineage>
</organism>
<evidence type="ECO:0000313" key="1">
    <source>
        <dbReference type="EMBL" id="TDO04932.1"/>
    </source>
</evidence>
<dbReference type="Proteomes" id="UP000294848">
    <property type="component" value="Unassembled WGS sequence"/>
</dbReference>
<dbReference type="InterPro" id="IPR023214">
    <property type="entry name" value="HAD_sf"/>
</dbReference>
<dbReference type="AlphaFoldDB" id="A0A4R6H9C7"/>
<dbReference type="Gene3D" id="1.10.150.400">
    <property type="match status" value="1"/>
</dbReference>
<dbReference type="EMBL" id="SNWI01000001">
    <property type="protein sequence ID" value="TDO04932.1"/>
    <property type="molecule type" value="Genomic_DNA"/>
</dbReference>
<keyword evidence="1" id="KW-0378">Hydrolase</keyword>
<dbReference type="SUPFAM" id="SSF56784">
    <property type="entry name" value="HAD-like"/>
    <property type="match status" value="1"/>
</dbReference>
<dbReference type="InterPro" id="IPR036412">
    <property type="entry name" value="HAD-like_sf"/>
</dbReference>
<gene>
    <name evidence="1" type="ORF">DET52_101283</name>
</gene>
<sequence length="665" mass="76418">MTTDRSFFKETYKLYSFDVFDTCLVRSCGKPRIIFYLMALELYGTDAHEVLIYDFVNARTTAEKRASDILYSPTKQAVSINEIYSYINKAIINTFGIERLIELELKIETRVLRPIHSTKRKIDQVHQHGQKVTFISDMYLPAAFIKDQLIKYGFWKEGDKLYVSNEVGLTKAKGDLFNLISEQENVSFKEWYHCANDKKNDLQIAKQKGIATKLLHDTGYSRYELEWLKSATLSDNPLQGVLMAGIARSVRLCSEESTITDMVADVVAPLFVPFVAGIMEDANKRGINHIYFLARDAYIFLQIAETFKAQYPAIKLKYLYGSRRTFYLAGVEEGSKDEFRRIMAGHIGRTPKQMMRRINLDTSILTKGLEELAITSDFYDEKLTAESFELFLDLLTNKSVLPAIIVEARKQRAIALEYFQQEGMLANDTNAAIVDLGWTRTCQRSINSILGDKNVFGYYFGVFTDRLLPDEAGEYVAGFYPEEIIWSERVDRSLNTSFIAVAEQVFAMTNHGSTIAYKKEGDKIVPEFDSRENSGTYTEEYIQKLYANIVIFAKEYSSFHWLMTNAKSAITSCGLNSLHLFIQSPQKKETKIFDQFKVGNNLKDNEQIVTHLSLRLLIQILKWKFKRDQKPPGISWLPGSISYTFGEPGLQLFRAINRFKRWWVA</sequence>
<evidence type="ECO:0000313" key="2">
    <source>
        <dbReference type="Proteomes" id="UP000294848"/>
    </source>
</evidence>
<dbReference type="GO" id="GO:0016787">
    <property type="term" value="F:hydrolase activity"/>
    <property type="evidence" value="ECO:0007669"/>
    <property type="project" value="UniProtKB-KW"/>
</dbReference>